<feature type="transmembrane region" description="Helical" evidence="1">
    <location>
        <begin position="38"/>
        <end position="55"/>
    </location>
</feature>
<keyword evidence="1" id="KW-0812">Transmembrane</keyword>
<sequence length="192" mass="20851">METGDLMRVLYLSLLIAAIGGSFLLSQRNNIGKTLQQAAIWALIFVGVVGAYGLWEDISRDVSQQQSVMIDGAIEVPRSMDGHYYLTLEVNGTPVEFVVDTGASQVVLTQEDAARVGLSPENLRYLGIASTANGEVRTASVRLDTVALEGIVDENVPAVVNEGQMFGSLLGMTYLDQFSRIEIRNGRLVLTR</sequence>
<keyword evidence="3" id="KW-1185">Reference proteome</keyword>
<keyword evidence="1" id="KW-1133">Transmembrane helix</keyword>
<evidence type="ECO:0000256" key="1">
    <source>
        <dbReference type="SAM" id="Phobius"/>
    </source>
</evidence>
<dbReference type="InterPro" id="IPR011969">
    <property type="entry name" value="Clan_AA_Asp_peptidase_C"/>
</dbReference>
<dbReference type="AlphaFoldDB" id="A0A2T6KCS6"/>
<dbReference type="InterPro" id="IPR021109">
    <property type="entry name" value="Peptidase_aspartic_dom_sf"/>
</dbReference>
<dbReference type="InterPro" id="IPR034122">
    <property type="entry name" value="Retropepsin-like_bacterial"/>
</dbReference>
<dbReference type="Pfam" id="PF13975">
    <property type="entry name" value="gag-asp_proteas"/>
    <property type="match status" value="1"/>
</dbReference>
<dbReference type="EMBL" id="QBUD01000009">
    <property type="protein sequence ID" value="PUB12762.1"/>
    <property type="molecule type" value="Genomic_DNA"/>
</dbReference>
<dbReference type="GO" id="GO:0006508">
    <property type="term" value="P:proteolysis"/>
    <property type="evidence" value="ECO:0007669"/>
    <property type="project" value="UniProtKB-KW"/>
</dbReference>
<evidence type="ECO:0000313" key="2">
    <source>
        <dbReference type="EMBL" id="PUB12762.1"/>
    </source>
</evidence>
<protein>
    <submittedName>
        <fullName evidence="2">Aspartyl protease family protein</fullName>
    </submittedName>
</protein>
<accession>A0A2T6KCS6</accession>
<dbReference type="Proteomes" id="UP000244523">
    <property type="component" value="Unassembled WGS sequence"/>
</dbReference>
<keyword evidence="1" id="KW-0472">Membrane</keyword>
<keyword evidence="2" id="KW-0645">Protease</keyword>
<reference evidence="2 3" key="1">
    <citation type="submission" date="2018-04" db="EMBL/GenBank/DDBJ databases">
        <title>Genomic Encyclopedia of Archaeal and Bacterial Type Strains, Phase II (KMG-II): from individual species to whole genera.</title>
        <authorList>
            <person name="Goeker M."/>
        </authorList>
    </citation>
    <scope>NUCLEOTIDE SEQUENCE [LARGE SCALE GENOMIC DNA]</scope>
    <source>
        <strain evidence="2 3">DSM 29955</strain>
    </source>
</reference>
<dbReference type="CDD" id="cd05483">
    <property type="entry name" value="retropepsin_like_bacteria"/>
    <property type="match status" value="1"/>
</dbReference>
<dbReference type="Gene3D" id="2.40.70.10">
    <property type="entry name" value="Acid Proteases"/>
    <property type="match status" value="1"/>
</dbReference>
<comment type="caution">
    <text evidence="2">The sequence shown here is derived from an EMBL/GenBank/DDBJ whole genome shotgun (WGS) entry which is preliminary data.</text>
</comment>
<feature type="transmembrane region" description="Helical" evidence="1">
    <location>
        <begin position="6"/>
        <end position="26"/>
    </location>
</feature>
<keyword evidence="2" id="KW-0378">Hydrolase</keyword>
<evidence type="ECO:0000313" key="3">
    <source>
        <dbReference type="Proteomes" id="UP000244523"/>
    </source>
</evidence>
<dbReference type="SUPFAM" id="SSF50630">
    <property type="entry name" value="Acid proteases"/>
    <property type="match status" value="1"/>
</dbReference>
<name>A0A2T6KCS6_9RHOB</name>
<organism evidence="2 3">
    <name type="scientific">Yoonia sediminilitoris</name>
    <dbReference type="NCBI Taxonomy" id="1286148"/>
    <lineage>
        <taxon>Bacteria</taxon>
        <taxon>Pseudomonadati</taxon>
        <taxon>Pseudomonadota</taxon>
        <taxon>Alphaproteobacteria</taxon>
        <taxon>Rhodobacterales</taxon>
        <taxon>Paracoccaceae</taxon>
        <taxon>Yoonia</taxon>
    </lineage>
</organism>
<dbReference type="OrthoDB" id="7595324at2"/>
<gene>
    <name evidence="2" type="ORF">C8N45_10970</name>
</gene>
<proteinExistence type="predicted"/>
<dbReference type="RefSeq" id="WP_108387207.1">
    <property type="nucleotide sequence ID" value="NZ_QBUD01000009.1"/>
</dbReference>
<dbReference type="GO" id="GO:0008233">
    <property type="term" value="F:peptidase activity"/>
    <property type="evidence" value="ECO:0007669"/>
    <property type="project" value="UniProtKB-KW"/>
</dbReference>
<dbReference type="NCBIfam" id="TIGR02281">
    <property type="entry name" value="clan_AA_DTGA"/>
    <property type="match status" value="1"/>
</dbReference>